<dbReference type="OrthoDB" id="9805585at2"/>
<accession>A0A1M7Z5W9</accession>
<dbReference type="RefSeq" id="WP_073570277.1">
    <property type="nucleotide sequence ID" value="NZ_FRXN01000001.1"/>
</dbReference>
<dbReference type="Pfam" id="PF05175">
    <property type="entry name" value="MTS"/>
    <property type="match status" value="1"/>
</dbReference>
<dbReference type="AlphaFoldDB" id="A0A1M7Z5W9"/>
<dbReference type="GO" id="GO:0032259">
    <property type="term" value="P:methylation"/>
    <property type="evidence" value="ECO:0007669"/>
    <property type="project" value="UniProtKB-KW"/>
</dbReference>
<feature type="domain" description="Methyltransferase small" evidence="3">
    <location>
        <begin position="22"/>
        <end position="163"/>
    </location>
</feature>
<reference evidence="5" key="1">
    <citation type="submission" date="2016-12" db="EMBL/GenBank/DDBJ databases">
        <authorList>
            <person name="Varghese N."/>
            <person name="Submissions S."/>
        </authorList>
    </citation>
    <scope>NUCLEOTIDE SEQUENCE [LARGE SCALE GENOMIC DNA]</scope>
    <source>
        <strain evidence="5">DSM 25035</strain>
    </source>
</reference>
<keyword evidence="4" id="KW-0808">Transferase</keyword>
<keyword evidence="2" id="KW-0949">S-adenosyl-L-methionine</keyword>
<keyword evidence="1 4" id="KW-0489">Methyltransferase</keyword>
<organism evidence="4 5">
    <name type="scientific">Algoriphagus zhangzhouensis</name>
    <dbReference type="NCBI Taxonomy" id="1073327"/>
    <lineage>
        <taxon>Bacteria</taxon>
        <taxon>Pseudomonadati</taxon>
        <taxon>Bacteroidota</taxon>
        <taxon>Cytophagia</taxon>
        <taxon>Cytophagales</taxon>
        <taxon>Cyclobacteriaceae</taxon>
        <taxon>Algoriphagus</taxon>
    </lineage>
</organism>
<dbReference type="InterPro" id="IPR029063">
    <property type="entry name" value="SAM-dependent_MTases_sf"/>
</dbReference>
<evidence type="ECO:0000313" key="5">
    <source>
        <dbReference type="Proteomes" id="UP000184609"/>
    </source>
</evidence>
<proteinExistence type="predicted"/>
<evidence type="ECO:0000313" key="4">
    <source>
        <dbReference type="EMBL" id="SHO60180.1"/>
    </source>
</evidence>
<dbReference type="STRING" id="1073327.SAMN04488108_0625"/>
<dbReference type="EMBL" id="FRXN01000001">
    <property type="protein sequence ID" value="SHO60180.1"/>
    <property type="molecule type" value="Genomic_DNA"/>
</dbReference>
<dbReference type="GO" id="GO:0008168">
    <property type="term" value="F:methyltransferase activity"/>
    <property type="evidence" value="ECO:0007669"/>
    <property type="project" value="UniProtKB-KW"/>
</dbReference>
<keyword evidence="5" id="KW-1185">Reference proteome</keyword>
<evidence type="ECO:0000256" key="1">
    <source>
        <dbReference type="ARBA" id="ARBA00022603"/>
    </source>
</evidence>
<dbReference type="Gene3D" id="3.40.50.150">
    <property type="entry name" value="Vaccinia Virus protein VP39"/>
    <property type="match status" value="1"/>
</dbReference>
<evidence type="ECO:0000259" key="3">
    <source>
        <dbReference type="Pfam" id="PF05175"/>
    </source>
</evidence>
<evidence type="ECO:0000256" key="2">
    <source>
        <dbReference type="ARBA" id="ARBA00022691"/>
    </source>
</evidence>
<sequence>MSKSNLLIELYSNLGTTGALTFSSKALVKKMISQADLSQARLIVEMGGGDGSITQGIINQMHPEAELLVFEINESFCEAMRLQFPQENVKIINDSAGNLDEHLFGRKVDYIFSSLPFSFLSKEVTDAILSQSKQALGTSGAFIQICYSYLLKNLFKKYFNQVNASFTLKNLPPAFVMVCK</sequence>
<gene>
    <name evidence="4" type="ORF">SAMN04488108_0625</name>
</gene>
<dbReference type="Proteomes" id="UP000184609">
    <property type="component" value="Unassembled WGS sequence"/>
</dbReference>
<protein>
    <submittedName>
        <fullName evidence="4">Phospholipid N-methyltransferase</fullName>
    </submittedName>
</protein>
<name>A0A1M7Z5W9_9BACT</name>
<dbReference type="InterPro" id="IPR007848">
    <property type="entry name" value="Small_mtfrase_dom"/>
</dbReference>
<dbReference type="SUPFAM" id="SSF53335">
    <property type="entry name" value="S-adenosyl-L-methionine-dependent methyltransferases"/>
    <property type="match status" value="1"/>
</dbReference>